<evidence type="ECO:0000256" key="3">
    <source>
        <dbReference type="ARBA" id="ARBA00022475"/>
    </source>
</evidence>
<evidence type="ECO:0000256" key="2">
    <source>
        <dbReference type="ARBA" id="ARBA00022448"/>
    </source>
</evidence>
<dbReference type="EMBL" id="NGJZ01000002">
    <property type="protein sequence ID" value="RSU07351.1"/>
    <property type="molecule type" value="Genomic_DNA"/>
</dbReference>
<feature type="transmembrane region" description="Helical" evidence="10">
    <location>
        <begin position="270"/>
        <end position="291"/>
    </location>
</feature>
<feature type="transmembrane region" description="Helical" evidence="10">
    <location>
        <begin position="100"/>
        <end position="117"/>
    </location>
</feature>
<feature type="transmembrane region" description="Helical" evidence="10">
    <location>
        <begin position="152"/>
        <end position="175"/>
    </location>
</feature>
<dbReference type="OrthoDB" id="1550290at2"/>
<dbReference type="GO" id="GO:0005886">
    <property type="term" value="C:plasma membrane"/>
    <property type="evidence" value="ECO:0007669"/>
    <property type="project" value="UniProtKB-SubCell"/>
</dbReference>
<evidence type="ECO:0000313" key="13">
    <source>
        <dbReference type="Proteomes" id="UP000288669"/>
    </source>
</evidence>
<proteinExistence type="predicted"/>
<keyword evidence="7 10" id="KW-1133">Transmembrane helix</keyword>
<comment type="subcellular location">
    <subcellularLocation>
        <location evidence="1">Cell membrane</location>
        <topology evidence="1">Multi-pass membrane protein</topology>
    </subcellularLocation>
</comment>
<feature type="transmembrane region" description="Helical" evidence="10">
    <location>
        <begin position="31"/>
        <end position="55"/>
    </location>
</feature>
<evidence type="ECO:0000256" key="8">
    <source>
        <dbReference type="ARBA" id="ARBA00023136"/>
    </source>
</evidence>
<evidence type="ECO:0000256" key="9">
    <source>
        <dbReference type="PIRNR" id="PIRNR006351"/>
    </source>
</evidence>
<dbReference type="RefSeq" id="WP_126825370.1">
    <property type="nucleotide sequence ID" value="NZ_JBHLWU010000002.1"/>
</dbReference>
<evidence type="ECO:0000256" key="1">
    <source>
        <dbReference type="ARBA" id="ARBA00004651"/>
    </source>
</evidence>
<keyword evidence="13" id="KW-1185">Reference proteome</keyword>
<gene>
    <name evidence="12" type="ORF">CBF30_08870</name>
</gene>
<organism evidence="12 13">
    <name type="scientific">Vagococcus entomophilus</name>
    <dbReference type="NCBI Taxonomy" id="1160095"/>
    <lineage>
        <taxon>Bacteria</taxon>
        <taxon>Bacillati</taxon>
        <taxon>Bacillota</taxon>
        <taxon>Bacilli</taxon>
        <taxon>Lactobacillales</taxon>
        <taxon>Enterococcaceae</taxon>
        <taxon>Vagococcus</taxon>
    </lineage>
</organism>
<dbReference type="InterPro" id="IPR051088">
    <property type="entry name" value="PTS_Sugar-EIIC/EIIB"/>
</dbReference>
<evidence type="ECO:0000259" key="11">
    <source>
        <dbReference type="PROSITE" id="PS51105"/>
    </source>
</evidence>
<keyword evidence="5" id="KW-0598">Phosphotransferase system</keyword>
<dbReference type="InterPro" id="IPR004796">
    <property type="entry name" value="PTS_IIC_cello"/>
</dbReference>
<dbReference type="PANTHER" id="PTHR33989">
    <property type="match status" value="1"/>
</dbReference>
<accession>A0A430AHG7</accession>
<evidence type="ECO:0000313" key="12">
    <source>
        <dbReference type="EMBL" id="RSU07351.1"/>
    </source>
</evidence>
<keyword evidence="4 9" id="KW-0762">Sugar transport</keyword>
<keyword evidence="6 10" id="KW-0812">Transmembrane</keyword>
<protein>
    <recommendedName>
        <fullName evidence="9">Permease IIC component</fullName>
    </recommendedName>
</protein>
<dbReference type="PIRSF" id="PIRSF006351">
    <property type="entry name" value="PTS_EIIC-Cellobiose"/>
    <property type="match status" value="1"/>
</dbReference>
<dbReference type="PROSITE" id="PS51105">
    <property type="entry name" value="PTS_EIIC_TYPE_3"/>
    <property type="match status" value="1"/>
</dbReference>
<dbReference type="GO" id="GO:0008982">
    <property type="term" value="F:protein-N(PI)-phosphohistidine-sugar phosphotransferase activity"/>
    <property type="evidence" value="ECO:0007669"/>
    <property type="project" value="UniProtKB-UniRule"/>
</dbReference>
<dbReference type="PANTHER" id="PTHR33989:SF8">
    <property type="entry name" value="PERMEASE IIC COMPONENT"/>
    <property type="match status" value="1"/>
</dbReference>
<evidence type="ECO:0000256" key="7">
    <source>
        <dbReference type="ARBA" id="ARBA00022989"/>
    </source>
</evidence>
<dbReference type="AlphaFoldDB" id="A0A430AHG7"/>
<keyword evidence="8 9" id="KW-0472">Membrane</keyword>
<dbReference type="InterPro" id="IPR004501">
    <property type="entry name" value="PTS_EIIC_3"/>
</dbReference>
<keyword evidence="3 9" id="KW-1003">Cell membrane</keyword>
<dbReference type="Proteomes" id="UP000288669">
    <property type="component" value="Unassembled WGS sequence"/>
</dbReference>
<evidence type="ECO:0000256" key="4">
    <source>
        <dbReference type="ARBA" id="ARBA00022597"/>
    </source>
</evidence>
<reference evidence="12 13" key="1">
    <citation type="submission" date="2017-05" db="EMBL/GenBank/DDBJ databases">
        <title>Vagococcus spp. assemblies.</title>
        <authorList>
            <person name="Gulvik C.A."/>
        </authorList>
    </citation>
    <scope>NUCLEOTIDE SEQUENCE [LARGE SCALE GENOMIC DNA]</scope>
    <source>
        <strain evidence="12 13">DSM 24756</strain>
    </source>
</reference>
<feature type="transmembrane region" description="Helical" evidence="10">
    <location>
        <begin position="75"/>
        <end position="93"/>
    </location>
</feature>
<dbReference type="NCBIfam" id="TIGR00410">
    <property type="entry name" value="lacE"/>
    <property type="match status" value="1"/>
</dbReference>
<feature type="transmembrane region" description="Helical" evidence="10">
    <location>
        <begin position="402"/>
        <end position="430"/>
    </location>
</feature>
<evidence type="ECO:0000256" key="6">
    <source>
        <dbReference type="ARBA" id="ARBA00022692"/>
    </source>
</evidence>
<feature type="transmembrane region" description="Helical" evidence="10">
    <location>
        <begin position="297"/>
        <end position="327"/>
    </location>
</feature>
<feature type="transmembrane region" description="Helical" evidence="10">
    <location>
        <begin position="196"/>
        <end position="216"/>
    </location>
</feature>
<feature type="transmembrane region" description="Helical" evidence="10">
    <location>
        <begin position="243"/>
        <end position="263"/>
    </location>
</feature>
<evidence type="ECO:0000256" key="10">
    <source>
        <dbReference type="SAM" id="Phobius"/>
    </source>
</evidence>
<dbReference type="GO" id="GO:0009401">
    <property type="term" value="P:phosphoenolpyruvate-dependent sugar phosphotransferase system"/>
    <property type="evidence" value="ECO:0007669"/>
    <property type="project" value="UniProtKB-KW"/>
</dbReference>
<sequence>MKNMEKFIDQFFGPIALYMNKSPFFRALTEAFMKITPVTLGASILMIIGFFPIPAWQNWLVSVGVYNDFVAVQNATINALGLFLAYTFAYSYVKINAPKYNPLIAGVLSLSGFMILVPQQFMLFNVKEQLTQYPAQATIESVSTLNAFSSDYIGASGIIVAMFVGYLVARVYIYLNKKHFVIKLPESVPTNVSESLSPTFIAGVIMIIAFCLRLFFKFAPFFSRFGNIFSFITGVIQIPLQDLVGSPLSLILILSLANFFWYFGIHPQVVYSVITPIVMANSVANITAYTSGQPVPYLMFAVVGVACGTGFGGQGATMGLVISMITAKSKRYKEMFKLTAAPSIFNINEPLIFGMPIIMNPIFFIPMAIGPLLMGGIAWAMTSLIDLTKYNPTISFPWTTPALINMIFRGGIPLLLVGMVCLFVSILIWYPFFKVADKKALQEESGIEVKS</sequence>
<name>A0A430AHG7_9ENTE</name>
<comment type="caution">
    <text evidence="12">The sequence shown here is derived from an EMBL/GenBank/DDBJ whole genome shotgun (WGS) entry which is preliminary data.</text>
</comment>
<dbReference type="Pfam" id="PF02378">
    <property type="entry name" value="PTS_EIIC"/>
    <property type="match status" value="1"/>
</dbReference>
<keyword evidence="2 9" id="KW-0813">Transport</keyword>
<dbReference type="InterPro" id="IPR003352">
    <property type="entry name" value="PTS_EIIC"/>
</dbReference>
<feature type="transmembrane region" description="Helical" evidence="10">
    <location>
        <begin position="362"/>
        <end position="382"/>
    </location>
</feature>
<feature type="domain" description="PTS EIIC type-3" evidence="11">
    <location>
        <begin position="8"/>
        <end position="432"/>
    </location>
</feature>
<evidence type="ECO:0000256" key="5">
    <source>
        <dbReference type="ARBA" id="ARBA00022683"/>
    </source>
</evidence>
<dbReference type="GO" id="GO:1901264">
    <property type="term" value="P:carbohydrate derivative transport"/>
    <property type="evidence" value="ECO:0007669"/>
    <property type="project" value="TreeGrafter"/>
</dbReference>
<comment type="function">
    <text evidence="9">The phosphoenolpyruvate-dependent sugar phosphotransferase system (PTS), a major carbohydrate active -transport system, catalyzes the phosphorylation of incoming sugar substrates concomitant with their translocation across the cell membrane.</text>
</comment>